<sequence length="138" mass="15420">MYTAHEMLQGRVAEFQCWERPLGWVEVLKSSSKAMGMLLILLQHNTQYTISNKQPLLTHYSRAYRFSSIFSPIPRYSQLFKMPAAMEPTQQAAMTADNGDIVTQQPSAEPQPDMTMRGGEEAGCEICCGLCACEEGCC</sequence>
<dbReference type="EMBL" id="JAGPXF010000002">
    <property type="protein sequence ID" value="KAH7256480.1"/>
    <property type="molecule type" value="Genomic_DNA"/>
</dbReference>
<dbReference type="Proteomes" id="UP000813427">
    <property type="component" value="Unassembled WGS sequence"/>
</dbReference>
<name>A0A8K0S2L2_9HYPO</name>
<evidence type="ECO:0000313" key="2">
    <source>
        <dbReference type="Proteomes" id="UP000813427"/>
    </source>
</evidence>
<comment type="caution">
    <text evidence="1">The sequence shown here is derived from an EMBL/GenBank/DDBJ whole genome shotgun (WGS) entry which is preliminary data.</text>
</comment>
<dbReference type="OrthoDB" id="5242790at2759"/>
<evidence type="ECO:0000313" key="1">
    <source>
        <dbReference type="EMBL" id="KAH7256480.1"/>
    </source>
</evidence>
<gene>
    <name evidence="1" type="ORF">BKA59DRAFT_467638</name>
</gene>
<accession>A0A8K0S2L2</accession>
<feature type="non-terminal residue" evidence="1">
    <location>
        <position position="1"/>
    </location>
</feature>
<dbReference type="AlphaFoldDB" id="A0A8K0S2L2"/>
<protein>
    <submittedName>
        <fullName evidence="1">Uncharacterized protein</fullName>
    </submittedName>
</protein>
<keyword evidence="2" id="KW-1185">Reference proteome</keyword>
<proteinExistence type="predicted"/>
<organism evidence="1 2">
    <name type="scientific">Fusarium tricinctum</name>
    <dbReference type="NCBI Taxonomy" id="61284"/>
    <lineage>
        <taxon>Eukaryota</taxon>
        <taxon>Fungi</taxon>
        <taxon>Dikarya</taxon>
        <taxon>Ascomycota</taxon>
        <taxon>Pezizomycotina</taxon>
        <taxon>Sordariomycetes</taxon>
        <taxon>Hypocreomycetidae</taxon>
        <taxon>Hypocreales</taxon>
        <taxon>Nectriaceae</taxon>
        <taxon>Fusarium</taxon>
        <taxon>Fusarium tricinctum species complex</taxon>
    </lineage>
</organism>
<reference evidence="1" key="1">
    <citation type="journal article" date="2021" name="Nat. Commun.">
        <title>Genetic determinants of endophytism in the Arabidopsis root mycobiome.</title>
        <authorList>
            <person name="Mesny F."/>
            <person name="Miyauchi S."/>
            <person name="Thiergart T."/>
            <person name="Pickel B."/>
            <person name="Atanasova L."/>
            <person name="Karlsson M."/>
            <person name="Huettel B."/>
            <person name="Barry K.W."/>
            <person name="Haridas S."/>
            <person name="Chen C."/>
            <person name="Bauer D."/>
            <person name="Andreopoulos W."/>
            <person name="Pangilinan J."/>
            <person name="LaButti K."/>
            <person name="Riley R."/>
            <person name="Lipzen A."/>
            <person name="Clum A."/>
            <person name="Drula E."/>
            <person name="Henrissat B."/>
            <person name="Kohler A."/>
            <person name="Grigoriev I.V."/>
            <person name="Martin F.M."/>
            <person name="Hacquard S."/>
        </authorList>
    </citation>
    <scope>NUCLEOTIDE SEQUENCE</scope>
    <source>
        <strain evidence="1">MPI-SDFR-AT-0068</strain>
    </source>
</reference>